<comment type="cofactor">
    <cofactor evidence="1">
        <name>FAD</name>
        <dbReference type="ChEBI" id="CHEBI:57692"/>
    </cofactor>
</comment>
<dbReference type="InterPro" id="IPR046373">
    <property type="entry name" value="Acyl-CoA_Oxase/DH_mid-dom_sf"/>
</dbReference>
<evidence type="ECO:0000259" key="7">
    <source>
        <dbReference type="Pfam" id="PF02771"/>
    </source>
</evidence>
<dbReference type="SUPFAM" id="SSF47203">
    <property type="entry name" value="Acyl-CoA dehydrogenase C-terminal domain-like"/>
    <property type="match status" value="1"/>
</dbReference>
<dbReference type="Proteomes" id="UP000522081">
    <property type="component" value="Unassembled WGS sequence"/>
</dbReference>
<dbReference type="Gene3D" id="1.20.140.10">
    <property type="entry name" value="Butyryl-CoA Dehydrogenase, subunit A, domain 3"/>
    <property type="match status" value="1"/>
</dbReference>
<dbReference type="PANTHER" id="PTHR43884:SF20">
    <property type="entry name" value="ACYL-COA DEHYDROGENASE FADE28"/>
    <property type="match status" value="1"/>
</dbReference>
<gene>
    <name evidence="8" type="ORF">FHS75_000322</name>
</gene>
<evidence type="ECO:0008006" key="10">
    <source>
        <dbReference type="Google" id="ProtNLM"/>
    </source>
</evidence>
<comment type="similarity">
    <text evidence="2">Belongs to the acyl-CoA dehydrogenase family.</text>
</comment>
<accession>A0A7Y9XT64</accession>
<sequence length="377" mass="40317">MSDPMNFDYSPEQQALADSVARFVEREYDWDKRTAAIRSNEGVDPGHWATFAELGWLGAGLPEEAGGFGGGPVENAVIAQELGKGLVTEPFAAHVAISQLLAACETPAALDLIERLVMGEARLALALGEAEGRGDYTVVRTTYEAVADGFRIVGRKSLVEGASLAGHLIVSATGPEGPAIFLVDASREGVALNPYRLLDSHRVCDVDLDLVVAAEAMLARGDAASAALALAVDHGLLALGAEALGVMHSALWDTRDYLKTRTQFGTTLSSFQALQHRMADMLIEVEMTRSLLFHALCAVERSPGERSAAVSALKVQVAEGGLFVASQAIQLHGGIGVTEELPISHYYRRLFVIARLFGGTDMHVNRFAEATDRCDRD</sequence>
<dbReference type="Gene3D" id="2.40.110.10">
    <property type="entry name" value="Butyryl-CoA Dehydrogenase, subunit A, domain 2"/>
    <property type="match status" value="1"/>
</dbReference>
<comment type="caution">
    <text evidence="8">The sequence shown here is derived from an EMBL/GenBank/DDBJ whole genome shotgun (WGS) entry which is preliminary data.</text>
</comment>
<dbReference type="EMBL" id="JACBZF010000001">
    <property type="protein sequence ID" value="NYH94017.1"/>
    <property type="molecule type" value="Genomic_DNA"/>
</dbReference>
<dbReference type="SUPFAM" id="SSF56645">
    <property type="entry name" value="Acyl-CoA dehydrogenase NM domain-like"/>
    <property type="match status" value="1"/>
</dbReference>
<dbReference type="Pfam" id="PF00441">
    <property type="entry name" value="Acyl-CoA_dh_1"/>
    <property type="match status" value="1"/>
</dbReference>
<reference evidence="8 9" key="1">
    <citation type="submission" date="2020-07" db="EMBL/GenBank/DDBJ databases">
        <title>Genomic Encyclopedia of Type Strains, Phase IV (KMG-IV): sequencing the most valuable type-strain genomes for metagenomic binning, comparative biology and taxonomic classification.</title>
        <authorList>
            <person name="Goeker M."/>
        </authorList>
    </citation>
    <scope>NUCLEOTIDE SEQUENCE [LARGE SCALE GENOMIC DNA]</scope>
    <source>
        <strain evidence="8 9">DSM 29043</strain>
    </source>
</reference>
<dbReference type="GO" id="GO:0003995">
    <property type="term" value="F:acyl-CoA dehydrogenase activity"/>
    <property type="evidence" value="ECO:0007669"/>
    <property type="project" value="TreeGrafter"/>
</dbReference>
<evidence type="ECO:0000313" key="8">
    <source>
        <dbReference type="EMBL" id="NYH94017.1"/>
    </source>
</evidence>
<dbReference type="AlphaFoldDB" id="A0A7Y9XT64"/>
<protein>
    <recommendedName>
        <fullName evidence="10">Acyl-CoA dehydrogenase</fullName>
    </recommendedName>
</protein>
<dbReference type="InterPro" id="IPR009100">
    <property type="entry name" value="AcylCoA_DH/oxidase_NM_dom_sf"/>
</dbReference>
<evidence type="ECO:0000256" key="1">
    <source>
        <dbReference type="ARBA" id="ARBA00001974"/>
    </source>
</evidence>
<keyword evidence="4" id="KW-0274">FAD</keyword>
<name>A0A7Y9XT64_9SPHN</name>
<evidence type="ECO:0000259" key="6">
    <source>
        <dbReference type="Pfam" id="PF00441"/>
    </source>
</evidence>
<evidence type="ECO:0000313" key="9">
    <source>
        <dbReference type="Proteomes" id="UP000522081"/>
    </source>
</evidence>
<feature type="domain" description="Acyl-CoA dehydrogenase/oxidase N-terminal" evidence="7">
    <location>
        <begin position="10"/>
        <end position="88"/>
    </location>
</feature>
<keyword evidence="5" id="KW-0560">Oxidoreductase</keyword>
<dbReference type="Gene3D" id="1.10.540.10">
    <property type="entry name" value="Acyl-CoA dehydrogenase/oxidase, N-terminal domain"/>
    <property type="match status" value="1"/>
</dbReference>
<feature type="domain" description="Acyl-CoA dehydrogenase/oxidase C-terminal" evidence="6">
    <location>
        <begin position="232"/>
        <end position="369"/>
    </location>
</feature>
<keyword evidence="3" id="KW-0285">Flavoprotein</keyword>
<proteinExistence type="inferred from homology"/>
<dbReference type="PANTHER" id="PTHR43884">
    <property type="entry name" value="ACYL-COA DEHYDROGENASE"/>
    <property type="match status" value="1"/>
</dbReference>
<dbReference type="InterPro" id="IPR036250">
    <property type="entry name" value="AcylCo_DH-like_C"/>
</dbReference>
<dbReference type="InterPro" id="IPR009075">
    <property type="entry name" value="AcylCo_DH/oxidase_C"/>
</dbReference>
<organism evidence="8 9">
    <name type="scientific">Novosphingobium marinum</name>
    <dbReference type="NCBI Taxonomy" id="1514948"/>
    <lineage>
        <taxon>Bacteria</taxon>
        <taxon>Pseudomonadati</taxon>
        <taxon>Pseudomonadota</taxon>
        <taxon>Alphaproteobacteria</taxon>
        <taxon>Sphingomonadales</taxon>
        <taxon>Sphingomonadaceae</taxon>
        <taxon>Novosphingobium</taxon>
    </lineage>
</organism>
<dbReference type="Pfam" id="PF02771">
    <property type="entry name" value="Acyl-CoA_dh_N"/>
    <property type="match status" value="1"/>
</dbReference>
<dbReference type="CDD" id="cd00567">
    <property type="entry name" value="ACAD"/>
    <property type="match status" value="1"/>
</dbReference>
<evidence type="ECO:0000256" key="2">
    <source>
        <dbReference type="ARBA" id="ARBA00009347"/>
    </source>
</evidence>
<dbReference type="RefSeq" id="WP_179405974.1">
    <property type="nucleotide sequence ID" value="NZ_BMGF01000001.1"/>
</dbReference>
<evidence type="ECO:0000256" key="5">
    <source>
        <dbReference type="ARBA" id="ARBA00023002"/>
    </source>
</evidence>
<dbReference type="InterPro" id="IPR037069">
    <property type="entry name" value="AcylCoA_DH/ox_N_sf"/>
</dbReference>
<keyword evidence="9" id="KW-1185">Reference proteome</keyword>
<dbReference type="InterPro" id="IPR013786">
    <property type="entry name" value="AcylCoA_DH/ox_N"/>
</dbReference>
<evidence type="ECO:0000256" key="3">
    <source>
        <dbReference type="ARBA" id="ARBA00022630"/>
    </source>
</evidence>
<dbReference type="GO" id="GO:0050660">
    <property type="term" value="F:flavin adenine dinucleotide binding"/>
    <property type="evidence" value="ECO:0007669"/>
    <property type="project" value="InterPro"/>
</dbReference>
<evidence type="ECO:0000256" key="4">
    <source>
        <dbReference type="ARBA" id="ARBA00022827"/>
    </source>
</evidence>